<evidence type="ECO:0000256" key="7">
    <source>
        <dbReference type="HAMAP-Rule" id="MF_01008"/>
    </source>
</evidence>
<dbReference type="FunFam" id="3.40.1550.20:FF:000002">
    <property type="entry name" value="Transcriptional regulator MraZ"/>
    <property type="match status" value="1"/>
</dbReference>
<dbReference type="CDD" id="cd16320">
    <property type="entry name" value="MraZ_N"/>
    <property type="match status" value="1"/>
</dbReference>
<evidence type="ECO:0000313" key="10">
    <source>
        <dbReference type="Proteomes" id="UP000192368"/>
    </source>
</evidence>
<dbReference type="InterPro" id="IPR020603">
    <property type="entry name" value="MraZ_dom"/>
</dbReference>
<keyword evidence="10" id="KW-1185">Reference proteome</keyword>
<dbReference type="GO" id="GO:0003700">
    <property type="term" value="F:DNA-binding transcription factor activity"/>
    <property type="evidence" value="ECO:0007669"/>
    <property type="project" value="UniProtKB-UniRule"/>
</dbReference>
<dbReference type="PROSITE" id="PS51740">
    <property type="entry name" value="SPOVT_ABRB"/>
    <property type="match status" value="2"/>
</dbReference>
<dbReference type="InterPro" id="IPR038619">
    <property type="entry name" value="MraZ_sf"/>
</dbReference>
<evidence type="ECO:0000256" key="3">
    <source>
        <dbReference type="ARBA" id="ARBA00022737"/>
    </source>
</evidence>
<dbReference type="InterPro" id="IPR037914">
    <property type="entry name" value="SpoVT-AbrB_sf"/>
</dbReference>
<dbReference type="SUPFAM" id="SSF89447">
    <property type="entry name" value="AbrB/MazE/MraZ-like"/>
    <property type="match status" value="1"/>
</dbReference>
<keyword evidence="3" id="KW-0677">Repeat</keyword>
<keyword evidence="4 7" id="KW-0805">Transcription regulation</keyword>
<sequence length="143" mass="16551">MLIGEYRHTLDAKGRVIIPSKFRDELKDNFIITKGLDNCLFIYPKSEWIKIEDKLKELPLTNRDVRSFVRTFYSGAVDESLDKQGRVVIPQSLRNHASIEKDVVIIGVSTRVEIWSTENWDNYNDSLGLSYEDIAEKMQELGI</sequence>
<dbReference type="InterPro" id="IPR035644">
    <property type="entry name" value="MraZ_C"/>
</dbReference>
<dbReference type="PANTHER" id="PTHR34701:SF1">
    <property type="entry name" value="TRANSCRIPTIONAL REGULATOR MRAZ"/>
    <property type="match status" value="1"/>
</dbReference>
<dbReference type="AlphaFoldDB" id="A0A1W1UX17"/>
<dbReference type="GO" id="GO:0009295">
    <property type="term" value="C:nucleoid"/>
    <property type="evidence" value="ECO:0007669"/>
    <property type="project" value="UniProtKB-SubCell"/>
</dbReference>
<feature type="domain" description="SpoVT-AbrB" evidence="8">
    <location>
        <begin position="76"/>
        <end position="119"/>
    </location>
</feature>
<comment type="subcellular location">
    <subcellularLocation>
        <location evidence="7">Cytoplasm</location>
        <location evidence="7">Nucleoid</location>
    </subcellularLocation>
</comment>
<dbReference type="GO" id="GO:0005737">
    <property type="term" value="C:cytoplasm"/>
    <property type="evidence" value="ECO:0007669"/>
    <property type="project" value="UniProtKB-UniRule"/>
</dbReference>
<name>A0A1W1UX17_PEPAS</name>
<evidence type="ECO:0000259" key="8">
    <source>
        <dbReference type="PROSITE" id="PS51740"/>
    </source>
</evidence>
<evidence type="ECO:0000313" key="9">
    <source>
        <dbReference type="EMBL" id="SMB85576.1"/>
    </source>
</evidence>
<dbReference type="CDD" id="cd16321">
    <property type="entry name" value="MraZ_C"/>
    <property type="match status" value="1"/>
</dbReference>
<protein>
    <recommendedName>
        <fullName evidence="1 7">Transcriptional regulator MraZ</fullName>
    </recommendedName>
</protein>
<dbReference type="Proteomes" id="UP000192368">
    <property type="component" value="Unassembled WGS sequence"/>
</dbReference>
<dbReference type="Pfam" id="PF02381">
    <property type="entry name" value="MraZ"/>
    <property type="match status" value="2"/>
</dbReference>
<evidence type="ECO:0000256" key="5">
    <source>
        <dbReference type="ARBA" id="ARBA00023125"/>
    </source>
</evidence>
<evidence type="ECO:0000256" key="4">
    <source>
        <dbReference type="ARBA" id="ARBA00023015"/>
    </source>
</evidence>
<feature type="domain" description="SpoVT-AbrB" evidence="8">
    <location>
        <begin position="5"/>
        <end position="47"/>
    </location>
</feature>
<dbReference type="GO" id="GO:0000976">
    <property type="term" value="F:transcription cis-regulatory region binding"/>
    <property type="evidence" value="ECO:0007669"/>
    <property type="project" value="TreeGrafter"/>
</dbReference>
<accession>A0A1W1UX17</accession>
<organism evidence="9 10">
    <name type="scientific">Peptoniphilus asaccharolyticus DSM 20463</name>
    <dbReference type="NCBI Taxonomy" id="573058"/>
    <lineage>
        <taxon>Bacteria</taxon>
        <taxon>Bacillati</taxon>
        <taxon>Bacillota</taxon>
        <taxon>Tissierellia</taxon>
        <taxon>Tissierellales</taxon>
        <taxon>Peptoniphilaceae</taxon>
        <taxon>Peptoniphilus</taxon>
    </lineage>
</organism>
<keyword evidence="5 7" id="KW-0238">DNA-binding</keyword>
<dbReference type="EMBL" id="FWWR01000009">
    <property type="protein sequence ID" value="SMB85576.1"/>
    <property type="molecule type" value="Genomic_DNA"/>
</dbReference>
<evidence type="ECO:0000256" key="2">
    <source>
        <dbReference type="ARBA" id="ARBA00022490"/>
    </source>
</evidence>
<dbReference type="InterPro" id="IPR007159">
    <property type="entry name" value="SpoVT-AbrB_dom"/>
</dbReference>
<dbReference type="NCBIfam" id="TIGR00242">
    <property type="entry name" value="division/cell wall cluster transcriptional repressor MraZ"/>
    <property type="match status" value="1"/>
</dbReference>
<dbReference type="Gene3D" id="3.40.1550.20">
    <property type="entry name" value="Transcriptional regulator MraZ domain"/>
    <property type="match status" value="1"/>
</dbReference>
<dbReference type="GO" id="GO:2000143">
    <property type="term" value="P:negative regulation of DNA-templated transcription initiation"/>
    <property type="evidence" value="ECO:0007669"/>
    <property type="project" value="TreeGrafter"/>
</dbReference>
<keyword evidence="2 7" id="KW-0963">Cytoplasm</keyword>
<evidence type="ECO:0000256" key="1">
    <source>
        <dbReference type="ARBA" id="ARBA00013860"/>
    </source>
</evidence>
<dbReference type="InterPro" id="IPR003444">
    <property type="entry name" value="MraZ"/>
</dbReference>
<dbReference type="HAMAP" id="MF_01008">
    <property type="entry name" value="MraZ"/>
    <property type="match status" value="1"/>
</dbReference>
<comment type="similarity">
    <text evidence="7">Belongs to the MraZ family.</text>
</comment>
<dbReference type="STRING" id="573058.SAMN00017477_0798"/>
<proteinExistence type="inferred from homology"/>
<gene>
    <name evidence="7" type="primary">mraZ</name>
    <name evidence="9" type="ORF">SAMN00017477_0798</name>
</gene>
<keyword evidence="6 7" id="KW-0804">Transcription</keyword>
<evidence type="ECO:0000256" key="6">
    <source>
        <dbReference type="ARBA" id="ARBA00023163"/>
    </source>
</evidence>
<dbReference type="InterPro" id="IPR035642">
    <property type="entry name" value="MraZ_N"/>
</dbReference>
<dbReference type="PANTHER" id="PTHR34701">
    <property type="entry name" value="TRANSCRIPTIONAL REGULATOR MRAZ"/>
    <property type="match status" value="1"/>
</dbReference>
<dbReference type="RefSeq" id="WP_084230444.1">
    <property type="nucleotide sequence ID" value="NZ_FWWR01000009.1"/>
</dbReference>
<comment type="subunit">
    <text evidence="7">Forms oligomers.</text>
</comment>
<dbReference type="OrthoDB" id="9807753at2"/>
<reference evidence="10" key="1">
    <citation type="submission" date="2017-04" db="EMBL/GenBank/DDBJ databases">
        <authorList>
            <person name="Varghese N."/>
            <person name="Submissions S."/>
        </authorList>
    </citation>
    <scope>NUCLEOTIDE SEQUENCE [LARGE SCALE GENOMIC DNA]</scope>
    <source>
        <strain evidence="10">DSM 20463</strain>
    </source>
</reference>